<protein>
    <recommendedName>
        <fullName evidence="3">Malate dehydrogenase</fullName>
    </recommendedName>
</protein>
<dbReference type="eggNOG" id="ENOG502S85Z">
    <property type="taxonomic scope" value="Eukaryota"/>
</dbReference>
<dbReference type="Proteomes" id="UP000016932">
    <property type="component" value="Unassembled WGS sequence"/>
</dbReference>
<dbReference type="OrthoDB" id="1859733at2759"/>
<dbReference type="RefSeq" id="XP_007923112.1">
    <property type="nucleotide sequence ID" value="XM_007924921.1"/>
</dbReference>
<dbReference type="EMBL" id="KB446556">
    <property type="protein sequence ID" value="EME85530.1"/>
    <property type="molecule type" value="Genomic_DNA"/>
</dbReference>
<dbReference type="AlphaFoldDB" id="M2Z6W8"/>
<dbReference type="InterPro" id="IPR021851">
    <property type="entry name" value="DUF3455"/>
</dbReference>
<gene>
    <name evidence="1" type="ORF">MYCFIDRAFT_161194</name>
</gene>
<sequence>MQLYHVAVGRGTQNYTCDLTNTTAIPVAAGAVASLFNVTCLSANSPTLLSKIPAIALDLPTPKSTTPSSPIYQDLSGHHYFTDSTTAYFNLDTTLTSYGAGGFQKLNSTAAPEDACVGQNGRGYGAVPWLKLTAKNPEGCVFQEIFRINTAGGVAPKSCQGQQEEFQIEYAAEYWFYEPETTRTG</sequence>
<dbReference type="PANTHER" id="PTHR35567:SF1">
    <property type="entry name" value="CONSERVED FUNGAL PROTEIN (AFU_ORTHOLOGUE AFUA_1G14230)"/>
    <property type="match status" value="1"/>
</dbReference>
<evidence type="ECO:0000313" key="2">
    <source>
        <dbReference type="Proteomes" id="UP000016932"/>
    </source>
</evidence>
<dbReference type="VEuPathDB" id="FungiDB:MYCFIDRAFT_161194"/>
<keyword evidence="2" id="KW-1185">Reference proteome</keyword>
<evidence type="ECO:0008006" key="3">
    <source>
        <dbReference type="Google" id="ProtNLM"/>
    </source>
</evidence>
<dbReference type="HOGENOM" id="CLU_067863_0_1_1"/>
<dbReference type="Pfam" id="PF11937">
    <property type="entry name" value="DUF3455"/>
    <property type="match status" value="1"/>
</dbReference>
<dbReference type="GeneID" id="19332034"/>
<accession>M2Z6W8</accession>
<dbReference type="KEGG" id="pfj:MYCFIDRAFT_161194"/>
<reference evidence="1 2" key="1">
    <citation type="journal article" date="2012" name="PLoS Pathog.">
        <title>Diverse lifestyles and strategies of plant pathogenesis encoded in the genomes of eighteen Dothideomycetes fungi.</title>
        <authorList>
            <person name="Ohm R.A."/>
            <person name="Feau N."/>
            <person name="Henrissat B."/>
            <person name="Schoch C.L."/>
            <person name="Horwitz B.A."/>
            <person name="Barry K.W."/>
            <person name="Condon B.J."/>
            <person name="Copeland A.C."/>
            <person name="Dhillon B."/>
            <person name="Glaser F."/>
            <person name="Hesse C.N."/>
            <person name="Kosti I."/>
            <person name="LaButti K."/>
            <person name="Lindquist E.A."/>
            <person name="Lucas S."/>
            <person name="Salamov A.A."/>
            <person name="Bradshaw R.E."/>
            <person name="Ciuffetti L."/>
            <person name="Hamelin R.C."/>
            <person name="Kema G.H.J."/>
            <person name="Lawrence C."/>
            <person name="Scott J.A."/>
            <person name="Spatafora J.W."/>
            <person name="Turgeon B.G."/>
            <person name="de Wit P.J.G.M."/>
            <person name="Zhong S."/>
            <person name="Goodwin S.B."/>
            <person name="Grigoriev I.V."/>
        </authorList>
    </citation>
    <scope>NUCLEOTIDE SEQUENCE [LARGE SCALE GENOMIC DNA]</scope>
    <source>
        <strain evidence="1 2">CIRAD86</strain>
    </source>
</reference>
<proteinExistence type="predicted"/>
<dbReference type="PANTHER" id="PTHR35567">
    <property type="entry name" value="MALATE DEHYDROGENASE (AFU_ORTHOLOGUE AFUA_2G13800)"/>
    <property type="match status" value="1"/>
</dbReference>
<evidence type="ECO:0000313" key="1">
    <source>
        <dbReference type="EMBL" id="EME85530.1"/>
    </source>
</evidence>
<organism evidence="1 2">
    <name type="scientific">Pseudocercospora fijiensis (strain CIRAD86)</name>
    <name type="common">Black leaf streak disease fungus</name>
    <name type="synonym">Mycosphaerella fijiensis</name>
    <dbReference type="NCBI Taxonomy" id="383855"/>
    <lineage>
        <taxon>Eukaryota</taxon>
        <taxon>Fungi</taxon>
        <taxon>Dikarya</taxon>
        <taxon>Ascomycota</taxon>
        <taxon>Pezizomycotina</taxon>
        <taxon>Dothideomycetes</taxon>
        <taxon>Dothideomycetidae</taxon>
        <taxon>Mycosphaerellales</taxon>
        <taxon>Mycosphaerellaceae</taxon>
        <taxon>Pseudocercospora</taxon>
    </lineage>
</organism>
<name>M2Z6W8_PSEFD</name>